<dbReference type="RefSeq" id="WP_012609130.1">
    <property type="nucleotide sequence ID" value="NC_011766.1"/>
</dbReference>
<dbReference type="eggNOG" id="arCOG00636">
    <property type="taxonomic scope" value="Archaea"/>
</dbReference>
<dbReference type="InterPro" id="IPR010918">
    <property type="entry name" value="PurM-like_C_dom"/>
</dbReference>
<dbReference type="PANTHER" id="PTHR30303:SF4">
    <property type="entry name" value="HYDROGENASE EXPRESSION_FORMATION PROTEIN HYPE"/>
    <property type="match status" value="1"/>
</dbReference>
<dbReference type="InterPro" id="IPR036676">
    <property type="entry name" value="PurM-like_C_sf"/>
</dbReference>
<dbReference type="InterPro" id="IPR036921">
    <property type="entry name" value="PurM-like_N_sf"/>
</dbReference>
<dbReference type="PANTHER" id="PTHR30303">
    <property type="entry name" value="HYDROGENASE ISOENZYMES FORMATION PROTEIN HYPE"/>
    <property type="match status" value="1"/>
</dbReference>
<evidence type="ECO:0000313" key="5">
    <source>
        <dbReference type="Proteomes" id="UP000006903"/>
    </source>
</evidence>
<dbReference type="GO" id="GO:0051604">
    <property type="term" value="P:protein maturation"/>
    <property type="evidence" value="ECO:0007669"/>
    <property type="project" value="TreeGrafter"/>
</dbReference>
<feature type="domain" description="PurM-like C-terminal" evidence="3">
    <location>
        <begin position="151"/>
        <end position="305"/>
    </location>
</feature>
<dbReference type="InterPro" id="IPR016188">
    <property type="entry name" value="PurM-like_N"/>
</dbReference>
<name>B8D6Q8_DESA1</name>
<dbReference type="GeneID" id="7171865"/>
<evidence type="ECO:0000313" key="4">
    <source>
        <dbReference type="EMBL" id="ACL11789.1"/>
    </source>
</evidence>
<dbReference type="SUPFAM" id="SSF56042">
    <property type="entry name" value="PurM C-terminal domain-like"/>
    <property type="match status" value="1"/>
</dbReference>
<evidence type="ECO:0000256" key="1">
    <source>
        <dbReference type="ARBA" id="ARBA00006243"/>
    </source>
</evidence>
<dbReference type="CDD" id="cd06061">
    <property type="entry name" value="PurM-like1"/>
    <property type="match status" value="1"/>
</dbReference>
<evidence type="ECO:0000259" key="3">
    <source>
        <dbReference type="Pfam" id="PF02769"/>
    </source>
</evidence>
<protein>
    <submittedName>
        <fullName evidence="4">AIR synthase related protein domain protein</fullName>
    </submittedName>
</protein>
<dbReference type="SUPFAM" id="SSF55326">
    <property type="entry name" value="PurM N-terminal domain-like"/>
    <property type="match status" value="1"/>
</dbReference>
<feature type="domain" description="PurM-like N-terminal" evidence="2">
    <location>
        <begin position="33"/>
        <end position="138"/>
    </location>
</feature>
<sequence length="331" mass="35954">MDKTGKFSWSIMNRFLSLLPSMDPDLVIGPMQGEDAAVIRFKDGFLVTHVDPITTGVKKAGYLAVHVASNDIAVRGVTPKWFMPVVLIPRHYSVEEAEELFSDMGKALSEIHGVAIGGHTEVTPGLDRPIIAMTVIGYTNGRVISTRDAGEGDYVVVIGRIGGEGAGVIAWDFGDKLLGKVPRDVIEHARSFIYDVSIVKTALAIKDYVNTMHDATEGGILQALREVASASKKDIVVLDKAFYIDEEVKRITSAVNVDPLRLLSSGCIVATVAPGYLDSLLNELKKHGIRHSVVGRVTRGEGRVIIKGDSGETITIIDSDITDEIYKLWNK</sequence>
<dbReference type="Pfam" id="PF02769">
    <property type="entry name" value="AIRS_C"/>
    <property type="match status" value="1"/>
</dbReference>
<dbReference type="HOGENOM" id="CLU_041631_0_0_2"/>
<comment type="similarity">
    <text evidence="1">Belongs to the HypE family.</text>
</comment>
<dbReference type="STRING" id="490899.DKAM_1463"/>
<dbReference type="KEGG" id="dka:DKAM_1463"/>
<dbReference type="InterPro" id="IPR011854">
    <property type="entry name" value="HypE"/>
</dbReference>
<dbReference type="AlphaFoldDB" id="B8D6Q8"/>
<dbReference type="Pfam" id="PF00586">
    <property type="entry name" value="AIRS"/>
    <property type="match status" value="1"/>
</dbReference>
<dbReference type="Gene3D" id="3.30.1330.10">
    <property type="entry name" value="PurM-like, N-terminal domain"/>
    <property type="match status" value="1"/>
</dbReference>
<reference evidence="4 5" key="1">
    <citation type="journal article" date="2009" name="J. Bacteriol.">
        <title>Complete genome sequence of the anaerobic, protein-degrading hyperthermophilic crenarchaeon Desulfurococcus kamchatkensis.</title>
        <authorList>
            <person name="Ravin N.V."/>
            <person name="Mardanov A.V."/>
            <person name="Beletsky A.V."/>
            <person name="Kublanov I.V."/>
            <person name="Kolganova T.V."/>
            <person name="Lebedinsky A.V."/>
            <person name="Chernyh N.A."/>
            <person name="Bonch-Osmolovskaya E.A."/>
            <person name="Skryabin K.G."/>
        </authorList>
    </citation>
    <scope>NUCLEOTIDE SEQUENCE [LARGE SCALE GENOMIC DNA]</scope>
    <source>
        <strain evidence="5">DSM 18924 / JCM 16383 / VKM B-2413 / 1221n</strain>
    </source>
</reference>
<dbReference type="EMBL" id="CP001140">
    <property type="protein sequence ID" value="ACL11789.1"/>
    <property type="molecule type" value="Genomic_DNA"/>
</dbReference>
<organism evidence="4 5">
    <name type="scientific">Desulfurococcus amylolyticus (strain DSM 18924 / JCM 16383 / VKM B-2413 / 1221n)</name>
    <name type="common">Desulfurococcus kamchatkensis</name>
    <dbReference type="NCBI Taxonomy" id="490899"/>
    <lineage>
        <taxon>Archaea</taxon>
        <taxon>Thermoproteota</taxon>
        <taxon>Thermoprotei</taxon>
        <taxon>Desulfurococcales</taxon>
        <taxon>Desulfurococcaceae</taxon>
        <taxon>Desulfurococcus</taxon>
    </lineage>
</organism>
<evidence type="ECO:0000259" key="2">
    <source>
        <dbReference type="Pfam" id="PF00586"/>
    </source>
</evidence>
<proteinExistence type="inferred from homology"/>
<dbReference type="Proteomes" id="UP000006903">
    <property type="component" value="Chromosome"/>
</dbReference>
<dbReference type="PIRSF" id="PIRSF005644">
    <property type="entry name" value="Hdrgns_mtr_HypE"/>
    <property type="match status" value="1"/>
</dbReference>
<gene>
    <name evidence="4" type="ordered locus">DKAM_1463</name>
</gene>
<accession>B8D6Q8</accession>
<dbReference type="Gene3D" id="3.90.650.10">
    <property type="entry name" value="PurM-like C-terminal domain"/>
    <property type="match status" value="1"/>
</dbReference>